<dbReference type="AlphaFoldDB" id="A0A1X7R431"/>
<proteinExistence type="predicted"/>
<organism evidence="1 2">
    <name type="scientific">Maudiozyma saulgeensis</name>
    <dbReference type="NCBI Taxonomy" id="1789683"/>
    <lineage>
        <taxon>Eukaryota</taxon>
        <taxon>Fungi</taxon>
        <taxon>Dikarya</taxon>
        <taxon>Ascomycota</taxon>
        <taxon>Saccharomycotina</taxon>
        <taxon>Saccharomycetes</taxon>
        <taxon>Saccharomycetales</taxon>
        <taxon>Saccharomycetaceae</taxon>
        <taxon>Maudiozyma</taxon>
    </lineage>
</organism>
<dbReference type="Proteomes" id="UP000196158">
    <property type="component" value="Unassembled WGS sequence"/>
</dbReference>
<sequence length="321" mass="37668">MGLFRKLAVKLMDDDRRLRVEKKNDKHIPEFLHFNIERHMPIVDVPTRRGYLIFPSIQSFDRFKTNRGSDINNIDENGMGIPLFLIERQLLTHGMTMLDTELTYKIYKYEIKKLDEVPPYGDFEIIAQNANFKVYKYVYSKIYKSSKLSQTALQFVVNEDKENASYMLHKREFRDMDTCVMNQNFRWHVRYSPLENDHYKLALLNPREISLTDSPSVKLQKKKENLTKIDPYDAVIGHYTSEDKDILPGVIEKDADFVVGEQGSEANLGLSNVPELTQTFACQALVLHVIERQKERKNRRNRHRNRLMFDTQMYGTAGGTF</sequence>
<evidence type="ECO:0000313" key="1">
    <source>
        <dbReference type="EMBL" id="SMN20405.1"/>
    </source>
</evidence>
<evidence type="ECO:0000313" key="2">
    <source>
        <dbReference type="Proteomes" id="UP000196158"/>
    </source>
</evidence>
<reference evidence="1 2" key="1">
    <citation type="submission" date="2017-04" db="EMBL/GenBank/DDBJ databases">
        <authorList>
            <person name="Afonso C.L."/>
            <person name="Miller P.J."/>
            <person name="Scott M.A."/>
            <person name="Spackman E."/>
            <person name="Goraichik I."/>
            <person name="Dimitrov K.M."/>
            <person name="Suarez D.L."/>
            <person name="Swayne D.E."/>
        </authorList>
    </citation>
    <scope>NUCLEOTIDE SEQUENCE [LARGE SCALE GENOMIC DNA]</scope>
</reference>
<dbReference type="OrthoDB" id="4031722at2759"/>
<accession>A0A1X7R431</accession>
<gene>
    <name evidence="1" type="ORF">KASA_0N03762G</name>
</gene>
<dbReference type="EMBL" id="FXLY01000005">
    <property type="protein sequence ID" value="SMN20405.1"/>
    <property type="molecule type" value="Genomic_DNA"/>
</dbReference>
<keyword evidence="2" id="KW-1185">Reference proteome</keyword>
<name>A0A1X7R431_9SACH</name>
<protein>
    <submittedName>
        <fullName evidence="1">Uncharacterized protein</fullName>
    </submittedName>
</protein>